<accession>A0ACC3Z1C9</accession>
<keyword evidence="2" id="KW-1185">Reference proteome</keyword>
<proteinExistence type="predicted"/>
<reference evidence="1 2" key="1">
    <citation type="journal article" date="2020" name="Phytopathology">
        <title>Genome Sequence Resources of Colletotrichum truncatum, C. plurivorum, C. musicola, and C. sojae: Four Species Pathogenic to Soybean (Glycine max).</title>
        <authorList>
            <person name="Rogerio F."/>
            <person name="Boufleur T.R."/>
            <person name="Ciampi-Guillardi M."/>
            <person name="Sukno S.A."/>
            <person name="Thon M.R."/>
            <person name="Massola Junior N.S."/>
            <person name="Baroncelli R."/>
        </authorList>
    </citation>
    <scope>NUCLEOTIDE SEQUENCE [LARGE SCALE GENOMIC DNA]</scope>
    <source>
        <strain evidence="1 2">CMES1059</strain>
    </source>
</reference>
<sequence>MAPSDDVTPTAGRLLRPLGLPQSHRSLGLQRGPVSTSGRCSHGAASAAVHALHCSTEAPEAIAPISLELEAWPSEPFTPSTTTTGADSSEYDSTAPTTIPSLRRRYSLSPLGILRGHSRANSLDSTTTDSSVASSSSSVRSRWNILAPVLDELSASRHRPNYAGDKKSTGCAAIIFTGATYGAGLKTQQEWKDERQKFHGSPYDEQIGLLEGQRRRLVSERRNWERKLTALDERIREREPRKPES</sequence>
<dbReference type="EMBL" id="VUJX02000004">
    <property type="protein sequence ID" value="KAL0937897.1"/>
    <property type="molecule type" value="Genomic_DNA"/>
</dbReference>
<gene>
    <name evidence="1" type="ORF">CTRU02_207628</name>
</gene>
<name>A0ACC3Z1C9_COLTU</name>
<evidence type="ECO:0000313" key="1">
    <source>
        <dbReference type="EMBL" id="KAL0937897.1"/>
    </source>
</evidence>
<comment type="caution">
    <text evidence="1">The sequence shown here is derived from an EMBL/GenBank/DDBJ whole genome shotgun (WGS) entry which is preliminary data.</text>
</comment>
<dbReference type="Proteomes" id="UP000805649">
    <property type="component" value="Unassembled WGS sequence"/>
</dbReference>
<evidence type="ECO:0000313" key="2">
    <source>
        <dbReference type="Proteomes" id="UP000805649"/>
    </source>
</evidence>
<protein>
    <submittedName>
        <fullName evidence="1">Uncharacterized protein</fullName>
    </submittedName>
</protein>
<organism evidence="1 2">
    <name type="scientific">Colletotrichum truncatum</name>
    <name type="common">Anthracnose fungus</name>
    <name type="synonym">Colletotrichum capsici</name>
    <dbReference type="NCBI Taxonomy" id="5467"/>
    <lineage>
        <taxon>Eukaryota</taxon>
        <taxon>Fungi</taxon>
        <taxon>Dikarya</taxon>
        <taxon>Ascomycota</taxon>
        <taxon>Pezizomycotina</taxon>
        <taxon>Sordariomycetes</taxon>
        <taxon>Hypocreomycetidae</taxon>
        <taxon>Glomerellales</taxon>
        <taxon>Glomerellaceae</taxon>
        <taxon>Colletotrichum</taxon>
        <taxon>Colletotrichum truncatum species complex</taxon>
    </lineage>
</organism>